<evidence type="ECO:0000313" key="1">
    <source>
        <dbReference type="EMBL" id="CDK97235.1"/>
    </source>
</evidence>
<proteinExistence type="predicted"/>
<dbReference type="SUPFAM" id="SSF48613">
    <property type="entry name" value="Heme oxygenase-like"/>
    <property type="match status" value="1"/>
</dbReference>
<dbReference type="InterPro" id="IPR016084">
    <property type="entry name" value="Haem_Oase-like_multi-hlx"/>
</dbReference>
<accession>V6EVG5</accession>
<dbReference type="KEGG" id="mgy:MGMSRv2__0020"/>
<sequence length="201" mass="21708">MDAWLQLRSATRSAHEAMERLPRLARLFADDYRRDELAALFRSLLAVHEPLEAALAGTPEAVAIGYCPRSPLLVSGLVRLSGGAGIFPPSVPIPAYPSSASRIGAFYVIEGSILGGQVIRRRLVEHFGEDIAEALAFYSPYGDDVGGQWIRFRTVLARIVDDNVAIREAESAAIATFSAIGAQLAGLEAVDKPHCIHRGSR</sequence>
<reference evidence="1 2" key="1">
    <citation type="journal article" date="2014" name="Genome Announc.">
        <title>Complete genome sequence of Magnetospirillum gryphiswaldense MSR-1.</title>
        <authorList>
            <person name="Wang X."/>
            <person name="Wang Q."/>
            <person name="Zhang W."/>
            <person name="Wang Y."/>
            <person name="Li L."/>
            <person name="Wen T."/>
            <person name="Zhang T."/>
            <person name="Zhang Y."/>
            <person name="Xu J."/>
            <person name="Hu J."/>
            <person name="Li S."/>
            <person name="Liu L."/>
            <person name="Liu J."/>
            <person name="Jiang W."/>
            <person name="Tian J."/>
            <person name="Li Y."/>
            <person name="Schuler D."/>
            <person name="Wang L."/>
            <person name="Li J."/>
        </authorList>
    </citation>
    <scope>NUCLEOTIDE SEQUENCE [LARGE SCALE GENOMIC DNA]</scope>
    <source>
        <strain evidence="2">DSM 6361 / JCM 21280 / NBRC 15271 / MSR-1</strain>
    </source>
</reference>
<dbReference type="eggNOG" id="COG3230">
    <property type="taxonomic scope" value="Bacteria"/>
</dbReference>
<dbReference type="CDD" id="cd19166">
    <property type="entry name" value="HemeO-bac"/>
    <property type="match status" value="1"/>
</dbReference>
<protein>
    <submittedName>
        <fullName evidence="1">Heme oxygenase</fullName>
    </submittedName>
</protein>
<dbReference type="HOGENOM" id="CLU_085041_3_0_5"/>
<dbReference type="Gene3D" id="1.20.910.10">
    <property type="entry name" value="Heme oxygenase-like"/>
    <property type="match status" value="1"/>
</dbReference>
<keyword evidence="2" id="KW-1185">Reference proteome</keyword>
<organism evidence="1 2">
    <name type="scientific">Magnetospirillum gryphiswaldense (strain DSM 6361 / JCM 21280 / NBRC 15271 / MSR-1)</name>
    <dbReference type="NCBI Taxonomy" id="431944"/>
    <lineage>
        <taxon>Bacteria</taxon>
        <taxon>Pseudomonadati</taxon>
        <taxon>Pseudomonadota</taxon>
        <taxon>Alphaproteobacteria</taxon>
        <taxon>Rhodospirillales</taxon>
        <taxon>Rhodospirillaceae</taxon>
        <taxon>Magnetospirillum</taxon>
    </lineage>
</organism>
<dbReference type="Proteomes" id="UP000018922">
    <property type="component" value="Chromosome I"/>
</dbReference>
<dbReference type="EMBL" id="HG794546">
    <property type="protein sequence ID" value="CDK97235.1"/>
    <property type="molecule type" value="Genomic_DNA"/>
</dbReference>
<gene>
    <name evidence="1" type="ordered locus">MGMSRv2__0020</name>
</gene>
<dbReference type="AlphaFoldDB" id="V6EVG5"/>
<dbReference type="STRING" id="1430440.MGMSRv2__0020"/>
<evidence type="ECO:0000313" key="2">
    <source>
        <dbReference type="Proteomes" id="UP000018922"/>
    </source>
</evidence>
<name>V6EVG5_MAGGM</name>